<dbReference type="InterPro" id="IPR006597">
    <property type="entry name" value="Sel1-like"/>
</dbReference>
<dbReference type="Gene3D" id="1.25.40.10">
    <property type="entry name" value="Tetratricopeptide repeat domain"/>
    <property type="match status" value="1"/>
</dbReference>
<dbReference type="Proteomes" id="UP001499984">
    <property type="component" value="Unassembled WGS sequence"/>
</dbReference>
<dbReference type="EMBL" id="BAAAZY010000003">
    <property type="protein sequence ID" value="GAA4041800.1"/>
    <property type="molecule type" value="Genomic_DNA"/>
</dbReference>
<proteinExistence type="predicted"/>
<organism evidence="2 3">
    <name type="scientific">Streptomyces shaanxiensis</name>
    <dbReference type="NCBI Taxonomy" id="653357"/>
    <lineage>
        <taxon>Bacteria</taxon>
        <taxon>Bacillati</taxon>
        <taxon>Actinomycetota</taxon>
        <taxon>Actinomycetes</taxon>
        <taxon>Kitasatosporales</taxon>
        <taxon>Streptomycetaceae</taxon>
        <taxon>Streptomyces</taxon>
    </lineage>
</organism>
<gene>
    <name evidence="2" type="ORF">GCM10022233_08300</name>
</gene>
<evidence type="ECO:0000256" key="1">
    <source>
        <dbReference type="SAM" id="MobiDB-lite"/>
    </source>
</evidence>
<evidence type="ECO:0008006" key="4">
    <source>
        <dbReference type="Google" id="ProtNLM"/>
    </source>
</evidence>
<dbReference type="PANTHER" id="PTHR11102">
    <property type="entry name" value="SEL-1-LIKE PROTEIN"/>
    <property type="match status" value="1"/>
</dbReference>
<dbReference type="PANTHER" id="PTHR11102:SF160">
    <property type="entry name" value="ERAD-ASSOCIATED E3 UBIQUITIN-PROTEIN LIGASE COMPONENT HRD3"/>
    <property type="match status" value="1"/>
</dbReference>
<feature type="compositionally biased region" description="Basic residues" evidence="1">
    <location>
        <begin position="1"/>
        <end position="15"/>
    </location>
</feature>
<sequence length="209" mass="22651">MLRWTRLRSPFRRRRPSDSGAHPHSSGDVPRAELADELREALELLDAGHDREAVQQLRRLARTGHQTARFLLGACYFHQGDLTAAEPLLRGVADEGLADAMYLLGAICRGLHDDEDAARRWFRAGSARGDASCMFEVGTCAAVDGDLSTAKFWWGRAAAAGSTDAMVNLGGLLLDEDPEGARLWWSRAAGEGHPAAIQNLDANFGDGKG</sequence>
<evidence type="ECO:0000313" key="2">
    <source>
        <dbReference type="EMBL" id="GAA4041800.1"/>
    </source>
</evidence>
<evidence type="ECO:0000313" key="3">
    <source>
        <dbReference type="Proteomes" id="UP001499984"/>
    </source>
</evidence>
<accession>A0ABP7UEX6</accession>
<dbReference type="SUPFAM" id="SSF81901">
    <property type="entry name" value="HCP-like"/>
    <property type="match status" value="1"/>
</dbReference>
<dbReference type="SMART" id="SM00671">
    <property type="entry name" value="SEL1"/>
    <property type="match status" value="4"/>
</dbReference>
<dbReference type="InterPro" id="IPR011990">
    <property type="entry name" value="TPR-like_helical_dom_sf"/>
</dbReference>
<protein>
    <recommendedName>
        <fullName evidence="4">Sel1 repeat family protein</fullName>
    </recommendedName>
</protein>
<reference evidence="3" key="1">
    <citation type="journal article" date="2019" name="Int. J. Syst. Evol. Microbiol.">
        <title>The Global Catalogue of Microorganisms (GCM) 10K type strain sequencing project: providing services to taxonomists for standard genome sequencing and annotation.</title>
        <authorList>
            <consortium name="The Broad Institute Genomics Platform"/>
            <consortium name="The Broad Institute Genome Sequencing Center for Infectious Disease"/>
            <person name="Wu L."/>
            <person name="Ma J."/>
        </authorList>
    </citation>
    <scope>NUCLEOTIDE SEQUENCE [LARGE SCALE GENOMIC DNA]</scope>
    <source>
        <strain evidence="3">JCM 16925</strain>
    </source>
</reference>
<keyword evidence="3" id="KW-1185">Reference proteome</keyword>
<name>A0ABP7UEX6_9ACTN</name>
<dbReference type="InterPro" id="IPR050767">
    <property type="entry name" value="Sel1_AlgK"/>
</dbReference>
<feature type="region of interest" description="Disordered" evidence="1">
    <location>
        <begin position="1"/>
        <end position="29"/>
    </location>
</feature>
<comment type="caution">
    <text evidence="2">The sequence shown here is derived from an EMBL/GenBank/DDBJ whole genome shotgun (WGS) entry which is preliminary data.</text>
</comment>